<proteinExistence type="predicted"/>
<gene>
    <name evidence="1" type="ORF">DIS07_09890</name>
</gene>
<name>A0A2U2J8V9_9FLAO</name>
<sequence>MIVFLIPIGIDTLHHFLNHEHSVCNSKIEKHIHEKDIDCKLHLLKQSDSFLALNIIDSNVIEINSSVIFTNYNYLKNHYQLPFSLRGPPSKI</sequence>
<reference evidence="1 2" key="1">
    <citation type="submission" date="2018-05" db="EMBL/GenBank/DDBJ databases">
        <title>Polaribacter aquimarinus sp. nov., isolated from sediment in a sediment of sea.</title>
        <authorList>
            <person name="Lu D."/>
        </authorList>
    </citation>
    <scope>NUCLEOTIDE SEQUENCE [LARGE SCALE GENOMIC DNA]</scope>
    <source>
        <strain evidence="1 2">ZY113</strain>
    </source>
</reference>
<evidence type="ECO:0000313" key="1">
    <source>
        <dbReference type="EMBL" id="PWG04776.1"/>
    </source>
</evidence>
<protein>
    <submittedName>
        <fullName evidence="1">Uncharacterized protein</fullName>
    </submittedName>
</protein>
<accession>A0A2U2J8V9</accession>
<dbReference type="EMBL" id="QFFG01000004">
    <property type="protein sequence ID" value="PWG04776.1"/>
    <property type="molecule type" value="Genomic_DNA"/>
</dbReference>
<dbReference type="Proteomes" id="UP000245670">
    <property type="component" value="Unassembled WGS sequence"/>
</dbReference>
<comment type="caution">
    <text evidence="1">The sequence shown here is derived from an EMBL/GenBank/DDBJ whole genome shotgun (WGS) entry which is preliminary data.</text>
</comment>
<keyword evidence="2" id="KW-1185">Reference proteome</keyword>
<dbReference type="AlphaFoldDB" id="A0A2U2J8V9"/>
<evidence type="ECO:0000313" key="2">
    <source>
        <dbReference type="Proteomes" id="UP000245670"/>
    </source>
</evidence>
<organism evidence="1 2">
    <name type="scientific">Polaribacter aquimarinus</name>
    <dbReference type="NCBI Taxonomy" id="2100726"/>
    <lineage>
        <taxon>Bacteria</taxon>
        <taxon>Pseudomonadati</taxon>
        <taxon>Bacteroidota</taxon>
        <taxon>Flavobacteriia</taxon>
        <taxon>Flavobacteriales</taxon>
        <taxon>Flavobacteriaceae</taxon>
    </lineage>
</organism>